<comment type="caution">
    <text evidence="2">The sequence shown here is derived from an EMBL/GenBank/DDBJ whole genome shotgun (WGS) entry which is preliminary data.</text>
</comment>
<feature type="binding site" evidence="1">
    <location>
        <position position="133"/>
    </location>
    <ligand>
        <name>a divalent metal cation</name>
        <dbReference type="ChEBI" id="CHEBI:60240"/>
        <label>2</label>
    </ligand>
</feature>
<evidence type="ECO:0000313" key="2">
    <source>
        <dbReference type="EMBL" id="PWS32277.1"/>
    </source>
</evidence>
<dbReference type="Gene3D" id="3.20.20.140">
    <property type="entry name" value="Metal-dependent hydrolases"/>
    <property type="match status" value="1"/>
</dbReference>
<dbReference type="EMBL" id="QGNY01000003">
    <property type="protein sequence ID" value="PWS32277.1"/>
    <property type="molecule type" value="Genomic_DNA"/>
</dbReference>
<gene>
    <name evidence="2" type="ORF">DF947_10945</name>
</gene>
<dbReference type="InterPro" id="IPR001130">
    <property type="entry name" value="TatD-like"/>
</dbReference>
<feature type="binding site" evidence="1">
    <location>
        <position position="109"/>
    </location>
    <ligand>
        <name>a divalent metal cation</name>
        <dbReference type="ChEBI" id="CHEBI:60240"/>
        <label>2</label>
    </ligand>
</feature>
<dbReference type="Proteomes" id="UP000245391">
    <property type="component" value="Unassembled WGS sequence"/>
</dbReference>
<organism evidence="2 3">
    <name type="scientific">Pedobacter paludis</name>
    <dbReference type="NCBI Taxonomy" id="2203212"/>
    <lineage>
        <taxon>Bacteria</taxon>
        <taxon>Pseudomonadati</taxon>
        <taxon>Bacteroidota</taxon>
        <taxon>Sphingobacteriia</taxon>
        <taxon>Sphingobacteriales</taxon>
        <taxon>Sphingobacteriaceae</taxon>
        <taxon>Pedobacter</taxon>
    </lineage>
</organism>
<keyword evidence="2" id="KW-0378">Hydrolase</keyword>
<dbReference type="GO" id="GO:0016788">
    <property type="term" value="F:hydrolase activity, acting on ester bonds"/>
    <property type="evidence" value="ECO:0007669"/>
    <property type="project" value="InterPro"/>
</dbReference>
<dbReference type="GO" id="GO:0046872">
    <property type="term" value="F:metal ion binding"/>
    <property type="evidence" value="ECO:0007669"/>
    <property type="project" value="UniProtKB-KW"/>
</dbReference>
<keyword evidence="1" id="KW-0479">Metal-binding</keyword>
<reference evidence="3" key="1">
    <citation type="submission" date="2018-05" db="EMBL/GenBank/DDBJ databases">
        <title>Pedobacter paludis sp. nov., isolated from wetland soil.</title>
        <authorList>
            <person name="Zhang Y."/>
        </authorList>
    </citation>
    <scope>NUCLEOTIDE SEQUENCE [LARGE SCALE GENOMIC DNA]</scope>
    <source>
        <strain evidence="3">R-8</strain>
    </source>
</reference>
<dbReference type="PIRSF" id="PIRSF005902">
    <property type="entry name" value="DNase_TatD"/>
    <property type="match status" value="1"/>
</dbReference>
<evidence type="ECO:0000256" key="1">
    <source>
        <dbReference type="PIRSR" id="PIRSR005902-1"/>
    </source>
</evidence>
<dbReference type="InterPro" id="IPR032466">
    <property type="entry name" value="Metal_Hydrolase"/>
</dbReference>
<dbReference type="PANTHER" id="PTHR46124:SF2">
    <property type="entry name" value="D-AMINOACYL-TRNA DEACYLASE"/>
    <property type="match status" value="1"/>
</dbReference>
<dbReference type="SUPFAM" id="SSF51556">
    <property type="entry name" value="Metallo-dependent hydrolases"/>
    <property type="match status" value="1"/>
</dbReference>
<dbReference type="OrthoDB" id="664222at2"/>
<name>A0A317F2L0_9SPHI</name>
<dbReference type="Pfam" id="PF01026">
    <property type="entry name" value="TatD_DNase"/>
    <property type="match status" value="1"/>
</dbReference>
<proteinExistence type="predicted"/>
<accession>A0A317F2L0</accession>
<feature type="binding site" evidence="1">
    <location>
        <position position="180"/>
    </location>
    <ligand>
        <name>a divalent metal cation</name>
        <dbReference type="ChEBI" id="CHEBI:60240"/>
        <label>1</label>
    </ligand>
</feature>
<evidence type="ECO:0000313" key="3">
    <source>
        <dbReference type="Proteomes" id="UP000245391"/>
    </source>
</evidence>
<protein>
    <submittedName>
        <fullName evidence="2">Hydrolase TatD</fullName>
    </submittedName>
</protein>
<feature type="binding site" evidence="1">
    <location>
        <position position="74"/>
    </location>
    <ligand>
        <name>a divalent metal cation</name>
        <dbReference type="ChEBI" id="CHEBI:60240"/>
        <label>1</label>
    </ligand>
</feature>
<dbReference type="RefSeq" id="WP_109929724.1">
    <property type="nucleotide sequence ID" value="NZ_QGNY01000003.1"/>
</dbReference>
<sequence>MLYHDIHTHQPLPKQNVQSILSLSLTDGNLYPLASIRPISVGLHPWFAKLENLEFQFENLRSKAQQPNVKMIGECGLDKVRGESLEKQLIILERQITLAEELNKPIILHCVKGFAELIEIKERLKVKVPMIIHGFNKNDDLGKQLISKGFLLSFGTSIFRVDSGPQKLIQQTDNFFLETDDAETPIEKIYETAANLKKCSVDELKARIFADWKKLNLTPSP</sequence>
<dbReference type="AlphaFoldDB" id="A0A317F2L0"/>
<keyword evidence="3" id="KW-1185">Reference proteome</keyword>
<dbReference type="PANTHER" id="PTHR46124">
    <property type="entry name" value="D-AMINOACYL-TRNA DEACYLASE"/>
    <property type="match status" value="1"/>
</dbReference>